<keyword evidence="1" id="KW-0479">Metal-binding</keyword>
<dbReference type="EMBL" id="JAJUBB010000001">
    <property type="protein sequence ID" value="MDD1780093.1"/>
    <property type="molecule type" value="Genomic_DNA"/>
</dbReference>
<dbReference type="PANTHER" id="PTHR35848">
    <property type="entry name" value="OXALATE-BINDING PROTEIN"/>
    <property type="match status" value="1"/>
</dbReference>
<sequence length="162" mass="18392">MSKYIVSKKDVEEMEGTMKTHFLNPNAVRKAKSLGDLVGITGFGFHLVDIEPGFESTEYHVHYFEDECVYILEGEAEVTIGEDVYTVNEGDFIGYPANALPHVMKNVGKSTLRCIVVGQRLAHDEADYPNKNKRIFRNEGRPWQLVDIEAIVDPTEKRLDDE</sequence>
<protein>
    <submittedName>
        <fullName evidence="3">Cupin domain-containing protein</fullName>
    </submittedName>
</protein>
<reference evidence="3" key="1">
    <citation type="submission" date="2021-12" db="EMBL/GenBank/DDBJ databases">
        <title>Enterovibrio ZSDZ35 sp. nov. and Enterovibrio ZSDZ42 sp. nov., isolated from coastal seawater in Qingdao.</title>
        <authorList>
            <person name="Zhang P."/>
        </authorList>
    </citation>
    <scope>NUCLEOTIDE SEQUENCE</scope>
    <source>
        <strain evidence="3">ZSDZ35</strain>
    </source>
</reference>
<dbReference type="InterPro" id="IPR013096">
    <property type="entry name" value="Cupin_2"/>
</dbReference>
<dbReference type="InterPro" id="IPR011051">
    <property type="entry name" value="RmlC_Cupin_sf"/>
</dbReference>
<proteinExistence type="predicted"/>
<organism evidence="3 4">
    <name type="scientific">Enterovibrio qingdaonensis</name>
    <dbReference type="NCBI Taxonomy" id="2899818"/>
    <lineage>
        <taxon>Bacteria</taxon>
        <taxon>Pseudomonadati</taxon>
        <taxon>Pseudomonadota</taxon>
        <taxon>Gammaproteobacteria</taxon>
        <taxon>Vibrionales</taxon>
        <taxon>Vibrionaceae</taxon>
        <taxon>Enterovibrio</taxon>
    </lineage>
</organism>
<dbReference type="PANTHER" id="PTHR35848:SF9">
    <property type="entry name" value="SLL1358 PROTEIN"/>
    <property type="match status" value="1"/>
</dbReference>
<dbReference type="Pfam" id="PF07883">
    <property type="entry name" value="Cupin_2"/>
    <property type="match status" value="1"/>
</dbReference>
<feature type="domain" description="Cupin type-2" evidence="2">
    <location>
        <begin position="47"/>
        <end position="117"/>
    </location>
</feature>
<dbReference type="InterPro" id="IPR051610">
    <property type="entry name" value="GPI/OXD"/>
</dbReference>
<evidence type="ECO:0000313" key="4">
    <source>
        <dbReference type="Proteomes" id="UP001149821"/>
    </source>
</evidence>
<name>A0ABT5QHA8_9GAMM</name>
<evidence type="ECO:0000259" key="2">
    <source>
        <dbReference type="Pfam" id="PF07883"/>
    </source>
</evidence>
<accession>A0ABT5QHA8</accession>
<dbReference type="CDD" id="cd02224">
    <property type="entry name" value="cupin_SPO2919-like"/>
    <property type="match status" value="1"/>
</dbReference>
<evidence type="ECO:0000313" key="3">
    <source>
        <dbReference type="EMBL" id="MDD1780093.1"/>
    </source>
</evidence>
<comment type="caution">
    <text evidence="3">The sequence shown here is derived from an EMBL/GenBank/DDBJ whole genome shotgun (WGS) entry which is preliminary data.</text>
</comment>
<gene>
    <name evidence="3" type="ORF">LRP49_02670</name>
</gene>
<dbReference type="Proteomes" id="UP001149821">
    <property type="component" value="Unassembled WGS sequence"/>
</dbReference>
<dbReference type="Gene3D" id="2.60.120.10">
    <property type="entry name" value="Jelly Rolls"/>
    <property type="match status" value="1"/>
</dbReference>
<dbReference type="SUPFAM" id="SSF51182">
    <property type="entry name" value="RmlC-like cupins"/>
    <property type="match status" value="1"/>
</dbReference>
<dbReference type="RefSeq" id="WP_274140016.1">
    <property type="nucleotide sequence ID" value="NZ_JAJUBB010000001.1"/>
</dbReference>
<evidence type="ECO:0000256" key="1">
    <source>
        <dbReference type="ARBA" id="ARBA00022723"/>
    </source>
</evidence>
<dbReference type="InterPro" id="IPR014710">
    <property type="entry name" value="RmlC-like_jellyroll"/>
</dbReference>
<keyword evidence="4" id="KW-1185">Reference proteome</keyword>